<dbReference type="PROSITE" id="PS00455">
    <property type="entry name" value="AMP_BINDING"/>
    <property type="match status" value="1"/>
</dbReference>
<feature type="domain" description="AMP-binding enzyme C-terminal" evidence="8">
    <location>
        <begin position="480"/>
        <end position="555"/>
    </location>
</feature>
<dbReference type="InterPro" id="IPR020845">
    <property type="entry name" value="AMP-binding_CS"/>
</dbReference>
<evidence type="ECO:0000256" key="3">
    <source>
        <dbReference type="ARBA" id="ARBA00022598"/>
    </source>
</evidence>
<dbReference type="SUPFAM" id="SSF56801">
    <property type="entry name" value="Acetyl-CoA synthetase-like"/>
    <property type="match status" value="1"/>
</dbReference>
<keyword evidence="5" id="KW-0067">ATP-binding</keyword>
<dbReference type="KEGG" id="rarg:115744575"/>
<organism evidence="9 10">
    <name type="scientific">Rhodamnia argentea</name>
    <dbReference type="NCBI Taxonomy" id="178133"/>
    <lineage>
        <taxon>Eukaryota</taxon>
        <taxon>Viridiplantae</taxon>
        <taxon>Streptophyta</taxon>
        <taxon>Embryophyta</taxon>
        <taxon>Tracheophyta</taxon>
        <taxon>Spermatophyta</taxon>
        <taxon>Magnoliopsida</taxon>
        <taxon>eudicotyledons</taxon>
        <taxon>Gunneridae</taxon>
        <taxon>Pentapetalae</taxon>
        <taxon>rosids</taxon>
        <taxon>malvids</taxon>
        <taxon>Myrtales</taxon>
        <taxon>Myrtaceae</taxon>
        <taxon>Myrtoideae</taxon>
        <taxon>Myrteae</taxon>
        <taxon>Australasian group</taxon>
        <taxon>Rhodamnia</taxon>
    </lineage>
</organism>
<gene>
    <name evidence="10" type="primary">LOC115744575</name>
</gene>
<dbReference type="Pfam" id="PF00501">
    <property type="entry name" value="AMP-binding"/>
    <property type="match status" value="1"/>
</dbReference>
<dbReference type="PANTHER" id="PTHR24096:SF169">
    <property type="entry name" value="4-COUMARATE--COA LIGASE 3"/>
    <property type="match status" value="1"/>
</dbReference>
<evidence type="ECO:0000313" key="10">
    <source>
        <dbReference type="RefSeq" id="XP_030535681.1"/>
    </source>
</evidence>
<feature type="region of interest" description="Disordered" evidence="6">
    <location>
        <begin position="1"/>
        <end position="27"/>
    </location>
</feature>
<evidence type="ECO:0000259" key="8">
    <source>
        <dbReference type="Pfam" id="PF13193"/>
    </source>
</evidence>
<evidence type="ECO:0000259" key="7">
    <source>
        <dbReference type="Pfam" id="PF00501"/>
    </source>
</evidence>
<feature type="compositionally biased region" description="Polar residues" evidence="6">
    <location>
        <begin position="1"/>
        <end position="12"/>
    </location>
</feature>
<dbReference type="Gene3D" id="3.40.50.12780">
    <property type="entry name" value="N-terminal domain of ligase-like"/>
    <property type="match status" value="1"/>
</dbReference>
<dbReference type="InterPro" id="IPR042099">
    <property type="entry name" value="ANL_N_sf"/>
</dbReference>
<keyword evidence="3" id="KW-0436">Ligase</keyword>
<dbReference type="OrthoDB" id="10253869at2759"/>
<proteinExistence type="inferred from homology"/>
<keyword evidence="9" id="KW-1185">Reference proteome</keyword>
<dbReference type="Gene3D" id="3.30.300.30">
    <property type="match status" value="1"/>
</dbReference>
<evidence type="ECO:0000256" key="1">
    <source>
        <dbReference type="ARBA" id="ARBA00001946"/>
    </source>
</evidence>
<dbReference type="AlphaFoldDB" id="A0A8B8PLK3"/>
<dbReference type="FunFam" id="3.30.300.30:FF:000007">
    <property type="entry name" value="4-coumarate--CoA ligase 2"/>
    <property type="match status" value="1"/>
</dbReference>
<dbReference type="GO" id="GO:0016207">
    <property type="term" value="F:4-coumarate-CoA ligase activity"/>
    <property type="evidence" value="ECO:0007669"/>
    <property type="project" value="TreeGrafter"/>
</dbReference>
<keyword evidence="4" id="KW-0547">Nucleotide-binding</keyword>
<dbReference type="GeneID" id="115744575"/>
<dbReference type="InterPro" id="IPR000873">
    <property type="entry name" value="AMP-dep_synth/lig_dom"/>
</dbReference>
<evidence type="ECO:0000256" key="5">
    <source>
        <dbReference type="ARBA" id="ARBA00022840"/>
    </source>
</evidence>
<dbReference type="FunFam" id="3.40.50.12780:FF:000003">
    <property type="entry name" value="Long-chain-fatty-acid--CoA ligase FadD"/>
    <property type="match status" value="1"/>
</dbReference>
<dbReference type="InterPro" id="IPR025110">
    <property type="entry name" value="AMP-bd_C"/>
</dbReference>
<dbReference type="GO" id="GO:0005524">
    <property type="term" value="F:ATP binding"/>
    <property type="evidence" value="ECO:0007669"/>
    <property type="project" value="UniProtKB-KW"/>
</dbReference>
<evidence type="ECO:0000313" key="9">
    <source>
        <dbReference type="Proteomes" id="UP000827889"/>
    </source>
</evidence>
<sequence>MISVETAPQNPSELPPPPPPHHDDEQHRTCTIFRSKLPDIPISNHLPLHSYCFQHVSLFSHRPCLISDSTGNNFSFSDTLLLSRKVAAGLHHLGIRKGDVVMTLLQNCPEFAFSFMGASMIGAITTTANPFYTPSEIFKQFAASRAKLIITQSLYVDKLRRHGASGDDGPVLGKDFTVITVDDPPEGCIHFSVLSEANEDDAPEVAIHPDDPVALPFSSGTTGLPKGVILTHRSLITSIAQQVDGENPNLHLREKDVVLCVLPLFHIYSLNSVLLCSLRAGAGVLLMHKFEIGTLLQLIERHRVSVAAVVPPLVLALAKNPLVEKFDLSSIRMVLSGAAPLGKELELALQRRLPGAILGQGYGMTEAGPVLSMCLGFAKQPFPTKSGSCGTVVRNAELKVVDPETGSSLGSNQPGELCIRGQQIMKGYLNDPEATSITIDADGWLHTGDIGYVDDDDEIFIVDRVKEIIKFKGFQVPPAELEALLVSHPSIADAAVVPQKDEVAGEVPVAFVVRSNGFELTEEAVKEFIAKQVVFYKKLHKVHFVHAIPKSPSGKILRKDLRAKLNTAASIS</sequence>
<evidence type="ECO:0000256" key="6">
    <source>
        <dbReference type="SAM" id="MobiDB-lite"/>
    </source>
</evidence>
<comment type="similarity">
    <text evidence="2">Belongs to the ATP-dependent AMP-binding enzyme family.</text>
</comment>
<dbReference type="RefSeq" id="XP_030535681.1">
    <property type="nucleotide sequence ID" value="XM_030679821.2"/>
</dbReference>
<dbReference type="Pfam" id="PF13193">
    <property type="entry name" value="AMP-binding_C"/>
    <property type="match status" value="1"/>
</dbReference>
<dbReference type="InterPro" id="IPR045851">
    <property type="entry name" value="AMP-bd_C_sf"/>
</dbReference>
<feature type="domain" description="AMP-dependent synthetase/ligase" evidence="7">
    <location>
        <begin position="56"/>
        <end position="429"/>
    </location>
</feature>
<dbReference type="CDD" id="cd05904">
    <property type="entry name" value="4CL"/>
    <property type="match status" value="1"/>
</dbReference>
<evidence type="ECO:0000256" key="2">
    <source>
        <dbReference type="ARBA" id="ARBA00006432"/>
    </source>
</evidence>
<reference evidence="10" key="1">
    <citation type="submission" date="2025-08" db="UniProtKB">
        <authorList>
            <consortium name="RefSeq"/>
        </authorList>
    </citation>
    <scope>IDENTIFICATION</scope>
    <source>
        <tissue evidence="10">Leaf</tissue>
    </source>
</reference>
<dbReference type="PANTHER" id="PTHR24096">
    <property type="entry name" value="LONG-CHAIN-FATTY-ACID--COA LIGASE"/>
    <property type="match status" value="1"/>
</dbReference>
<protein>
    <submittedName>
        <fullName evidence="10">4-coumarate--CoA ligase 2-like</fullName>
    </submittedName>
</protein>
<dbReference type="Proteomes" id="UP000827889">
    <property type="component" value="Chromosome 7"/>
</dbReference>
<accession>A0A8B8PLK3</accession>
<comment type="cofactor">
    <cofactor evidence="1">
        <name>Mg(2+)</name>
        <dbReference type="ChEBI" id="CHEBI:18420"/>
    </cofactor>
</comment>
<evidence type="ECO:0000256" key="4">
    <source>
        <dbReference type="ARBA" id="ARBA00022741"/>
    </source>
</evidence>
<name>A0A8B8PLK3_9MYRT</name>